<protein>
    <recommendedName>
        <fullName evidence="1">F-box domain-containing protein</fullName>
    </recommendedName>
</protein>
<evidence type="ECO:0000313" key="3">
    <source>
        <dbReference type="Proteomes" id="UP000007148"/>
    </source>
</evidence>
<dbReference type="HOGENOM" id="CLU_1489556_0_0_1"/>
<dbReference type="EMBL" id="CAFZ01000159">
    <property type="protein sequence ID" value="CCA72337.1"/>
    <property type="molecule type" value="Genomic_DNA"/>
</dbReference>
<dbReference type="PROSITE" id="PS50181">
    <property type="entry name" value="FBOX"/>
    <property type="match status" value="1"/>
</dbReference>
<comment type="caution">
    <text evidence="2">The sequence shown here is derived from an EMBL/GenBank/DDBJ whole genome shotgun (WGS) entry which is preliminary data.</text>
</comment>
<keyword evidence="3" id="KW-1185">Reference proteome</keyword>
<accession>G4TLZ4</accession>
<evidence type="ECO:0000313" key="2">
    <source>
        <dbReference type="EMBL" id="CCA72337.1"/>
    </source>
</evidence>
<proteinExistence type="predicted"/>
<dbReference type="InterPro" id="IPR001810">
    <property type="entry name" value="F-box_dom"/>
</dbReference>
<feature type="domain" description="F-box" evidence="1">
    <location>
        <begin position="23"/>
        <end position="78"/>
    </location>
</feature>
<dbReference type="Pfam" id="PF00646">
    <property type="entry name" value="F-box"/>
    <property type="match status" value="1"/>
</dbReference>
<organism evidence="2 3">
    <name type="scientific">Serendipita indica (strain DSM 11827)</name>
    <name type="common">Root endophyte fungus</name>
    <name type="synonym">Piriformospora indica</name>
    <dbReference type="NCBI Taxonomy" id="1109443"/>
    <lineage>
        <taxon>Eukaryota</taxon>
        <taxon>Fungi</taxon>
        <taxon>Dikarya</taxon>
        <taxon>Basidiomycota</taxon>
        <taxon>Agaricomycotina</taxon>
        <taxon>Agaricomycetes</taxon>
        <taxon>Sebacinales</taxon>
        <taxon>Serendipitaceae</taxon>
        <taxon>Serendipita</taxon>
    </lineage>
</organism>
<dbReference type="CDD" id="cd09917">
    <property type="entry name" value="F-box_SF"/>
    <property type="match status" value="1"/>
</dbReference>
<sequence>MHLVTKIQGRKYRQRLKKETWDINKRLQLPVEILEQIIAHVDDQETLFTLCRVSRTLKSLTVPVAYHTIKFKLDFQRLAGSIRLIKALSRLNPSTLIVELDITMYKSTLDTYNGDRPISPRTYNRAEKIVGDIAARLLNLEVLKLNCDLTLTTIPLSIFSLDFPRGGYASYICVVIAIGRQ</sequence>
<gene>
    <name evidence="2" type="ORF">PIIN_06271</name>
</gene>
<dbReference type="InParanoid" id="G4TLZ4"/>
<reference evidence="2 3" key="1">
    <citation type="journal article" date="2011" name="PLoS Pathog.">
        <title>Endophytic Life Strategies Decoded by Genome and Transcriptome Analyses of the Mutualistic Root Symbiont Piriformospora indica.</title>
        <authorList>
            <person name="Zuccaro A."/>
            <person name="Lahrmann U."/>
            <person name="Guldener U."/>
            <person name="Langen G."/>
            <person name="Pfiffi S."/>
            <person name="Biedenkopf D."/>
            <person name="Wong P."/>
            <person name="Samans B."/>
            <person name="Grimm C."/>
            <person name="Basiewicz M."/>
            <person name="Murat C."/>
            <person name="Martin F."/>
            <person name="Kogel K.H."/>
        </authorList>
    </citation>
    <scope>NUCLEOTIDE SEQUENCE [LARGE SCALE GENOMIC DNA]</scope>
    <source>
        <strain evidence="2 3">DSM 11827</strain>
    </source>
</reference>
<dbReference type="Proteomes" id="UP000007148">
    <property type="component" value="Unassembled WGS sequence"/>
</dbReference>
<name>G4TLZ4_SERID</name>
<evidence type="ECO:0000259" key="1">
    <source>
        <dbReference type="PROSITE" id="PS50181"/>
    </source>
</evidence>
<dbReference type="OrthoDB" id="3135635at2759"/>
<dbReference type="AlphaFoldDB" id="G4TLZ4"/>